<dbReference type="EMBL" id="PDOF01000001">
    <property type="protein sequence ID" value="PYZ99153.1"/>
    <property type="molecule type" value="Genomic_DNA"/>
</dbReference>
<organism evidence="1 2">
    <name type="scientific">Alteribacter lacisalsi</name>
    <dbReference type="NCBI Taxonomy" id="2045244"/>
    <lineage>
        <taxon>Bacteria</taxon>
        <taxon>Bacillati</taxon>
        <taxon>Bacillota</taxon>
        <taxon>Bacilli</taxon>
        <taxon>Bacillales</taxon>
        <taxon>Bacillaceae</taxon>
        <taxon>Alteribacter</taxon>
    </lineage>
</organism>
<dbReference type="GO" id="GO:0005829">
    <property type="term" value="C:cytosol"/>
    <property type="evidence" value="ECO:0007669"/>
    <property type="project" value="TreeGrafter"/>
</dbReference>
<dbReference type="InterPro" id="IPR000150">
    <property type="entry name" value="Cof"/>
</dbReference>
<dbReference type="InterPro" id="IPR036412">
    <property type="entry name" value="HAD-like_sf"/>
</dbReference>
<dbReference type="Proteomes" id="UP000248066">
    <property type="component" value="Unassembled WGS sequence"/>
</dbReference>
<dbReference type="PANTHER" id="PTHR10000:SF25">
    <property type="entry name" value="PHOSPHATASE YKRA-RELATED"/>
    <property type="match status" value="1"/>
</dbReference>
<proteinExistence type="predicted"/>
<evidence type="ECO:0000313" key="2">
    <source>
        <dbReference type="Proteomes" id="UP000248066"/>
    </source>
</evidence>
<dbReference type="GO" id="GO:0000287">
    <property type="term" value="F:magnesium ion binding"/>
    <property type="evidence" value="ECO:0007669"/>
    <property type="project" value="TreeGrafter"/>
</dbReference>
<dbReference type="PROSITE" id="PS01229">
    <property type="entry name" value="COF_2"/>
    <property type="match status" value="1"/>
</dbReference>
<dbReference type="PRINTS" id="PR00119">
    <property type="entry name" value="CATATPASE"/>
</dbReference>
<dbReference type="AlphaFoldDB" id="A0A2W0HB98"/>
<name>A0A2W0HB98_9BACI</name>
<gene>
    <name evidence="1" type="ORF">CR205_04305</name>
</gene>
<dbReference type="SFLD" id="SFLDG01144">
    <property type="entry name" value="C2.B.4:_PGP_Like"/>
    <property type="match status" value="1"/>
</dbReference>
<reference evidence="1 2" key="1">
    <citation type="submission" date="2017-10" db="EMBL/GenBank/DDBJ databases">
        <title>Bacillus sp. nov., a halophilic bacterium isolated from a Yangshapao Lake.</title>
        <authorList>
            <person name="Wang H."/>
        </authorList>
    </citation>
    <scope>NUCLEOTIDE SEQUENCE [LARGE SCALE GENOMIC DNA]</scope>
    <source>
        <strain evidence="1 2">YSP-3</strain>
    </source>
</reference>
<dbReference type="InterPro" id="IPR023214">
    <property type="entry name" value="HAD_sf"/>
</dbReference>
<dbReference type="InterPro" id="IPR006379">
    <property type="entry name" value="HAD-SF_hydro_IIB"/>
</dbReference>
<dbReference type="Gene3D" id="3.30.1240.10">
    <property type="match status" value="1"/>
</dbReference>
<accession>A0A2W0HB98</accession>
<comment type="caution">
    <text evidence="1">The sequence shown here is derived from an EMBL/GenBank/DDBJ whole genome shotgun (WGS) entry which is preliminary data.</text>
</comment>
<dbReference type="Pfam" id="PF08282">
    <property type="entry name" value="Hydrolase_3"/>
    <property type="match status" value="1"/>
</dbReference>
<dbReference type="SUPFAM" id="SSF56784">
    <property type="entry name" value="HAD-like"/>
    <property type="match status" value="1"/>
</dbReference>
<dbReference type="GO" id="GO:0016791">
    <property type="term" value="F:phosphatase activity"/>
    <property type="evidence" value="ECO:0007669"/>
    <property type="project" value="TreeGrafter"/>
</dbReference>
<dbReference type="RefSeq" id="WP_110519675.1">
    <property type="nucleotide sequence ID" value="NZ_PDOF01000001.1"/>
</dbReference>
<dbReference type="PANTHER" id="PTHR10000">
    <property type="entry name" value="PHOSPHOSERINE PHOSPHATASE"/>
    <property type="match status" value="1"/>
</dbReference>
<dbReference type="OrthoDB" id="9810101at2"/>
<dbReference type="NCBIfam" id="TIGR00099">
    <property type="entry name" value="Cof-subfamily"/>
    <property type="match status" value="1"/>
</dbReference>
<dbReference type="CDD" id="cd07517">
    <property type="entry name" value="HAD_HPP"/>
    <property type="match status" value="1"/>
</dbReference>
<keyword evidence="2" id="KW-1185">Reference proteome</keyword>
<sequence length="261" mass="29537">MTPSEKVVFLDIDGTILNHNNRIPNKTREAVSLLRAEGINVAIATGRAPFMFNDILKELDIDSFISFNGSYVMYKGEVIFDSPLSQEHLLTLEEDAWNNDHPMVFLDHLTGRANHRSHEFISRSMGSLNMPHPPHDPDFHKERNIYQALLFCESSHEKHYYDHHLGFDYVRWHEKAIDVLPPGGSKAKGIEAMLEKLGIRPENTFAFGDGLNDVEMLKFVGTGIAMGNAVEEAKQAADMETKHVDDDGLYHGLLELGLIRR</sequence>
<dbReference type="NCBIfam" id="TIGR01484">
    <property type="entry name" value="HAD-SF-IIB"/>
    <property type="match status" value="1"/>
</dbReference>
<evidence type="ECO:0000313" key="1">
    <source>
        <dbReference type="EMBL" id="PYZ99153.1"/>
    </source>
</evidence>
<dbReference type="SFLD" id="SFLDG01140">
    <property type="entry name" value="C2.B:_Phosphomannomutase_and_P"/>
    <property type="match status" value="1"/>
</dbReference>
<dbReference type="PROSITE" id="PS01228">
    <property type="entry name" value="COF_1"/>
    <property type="match status" value="1"/>
</dbReference>
<keyword evidence="1" id="KW-0378">Hydrolase</keyword>
<protein>
    <submittedName>
        <fullName evidence="1">Hydrolase Cof</fullName>
    </submittedName>
</protein>
<dbReference type="SFLD" id="SFLDS00003">
    <property type="entry name" value="Haloacid_Dehalogenase"/>
    <property type="match status" value="1"/>
</dbReference>
<dbReference type="Gene3D" id="3.40.50.1000">
    <property type="entry name" value="HAD superfamily/HAD-like"/>
    <property type="match status" value="1"/>
</dbReference>